<evidence type="ECO:0000256" key="2">
    <source>
        <dbReference type="ARBA" id="ARBA00023015"/>
    </source>
</evidence>
<keyword evidence="5" id="KW-0804">Transcription</keyword>
<dbReference type="NCBIfam" id="TIGR02937">
    <property type="entry name" value="sigma70-ECF"/>
    <property type="match status" value="1"/>
</dbReference>
<dbReference type="Pfam" id="PF04542">
    <property type="entry name" value="Sigma70_r2"/>
    <property type="match status" value="1"/>
</dbReference>
<accession>A0ABW2TK99</accession>
<comment type="caution">
    <text evidence="7">The sequence shown here is derived from an EMBL/GenBank/DDBJ whole genome shotgun (WGS) entry which is preliminary data.</text>
</comment>
<dbReference type="InterPro" id="IPR039425">
    <property type="entry name" value="RNA_pol_sigma-70-like"/>
</dbReference>
<evidence type="ECO:0000256" key="4">
    <source>
        <dbReference type="ARBA" id="ARBA00023125"/>
    </source>
</evidence>
<keyword evidence="3" id="KW-0731">Sigma factor</keyword>
<dbReference type="InterPro" id="IPR007627">
    <property type="entry name" value="RNA_pol_sigma70_r2"/>
</dbReference>
<keyword evidence="8" id="KW-1185">Reference proteome</keyword>
<dbReference type="EMBL" id="JBHTEY010000004">
    <property type="protein sequence ID" value="MFC7614109.1"/>
    <property type="molecule type" value="Genomic_DNA"/>
</dbReference>
<evidence type="ECO:0000259" key="6">
    <source>
        <dbReference type="Pfam" id="PF04542"/>
    </source>
</evidence>
<keyword evidence="4" id="KW-0238">DNA-binding</keyword>
<protein>
    <submittedName>
        <fullName evidence="7">RNA polymerase sigma factor</fullName>
    </submittedName>
</protein>
<proteinExistence type="inferred from homology"/>
<organism evidence="7 8">
    <name type="scientific">Actinokineospora soli</name>
    <dbReference type="NCBI Taxonomy" id="1048753"/>
    <lineage>
        <taxon>Bacteria</taxon>
        <taxon>Bacillati</taxon>
        <taxon>Actinomycetota</taxon>
        <taxon>Actinomycetes</taxon>
        <taxon>Pseudonocardiales</taxon>
        <taxon>Pseudonocardiaceae</taxon>
        <taxon>Actinokineospora</taxon>
    </lineage>
</organism>
<evidence type="ECO:0000256" key="3">
    <source>
        <dbReference type="ARBA" id="ARBA00023082"/>
    </source>
</evidence>
<feature type="domain" description="RNA polymerase sigma-70 region 2" evidence="6">
    <location>
        <begin position="21"/>
        <end position="89"/>
    </location>
</feature>
<name>A0ABW2TK99_9PSEU</name>
<comment type="similarity">
    <text evidence="1">Belongs to the sigma-70 factor family. ECF subfamily.</text>
</comment>
<keyword evidence="2" id="KW-0805">Transcription regulation</keyword>
<gene>
    <name evidence="7" type="ORF">ACFQV2_11675</name>
</gene>
<dbReference type="SUPFAM" id="SSF88946">
    <property type="entry name" value="Sigma2 domain of RNA polymerase sigma factors"/>
    <property type="match status" value="1"/>
</dbReference>
<reference evidence="8" key="1">
    <citation type="journal article" date="2019" name="Int. J. Syst. Evol. Microbiol.">
        <title>The Global Catalogue of Microorganisms (GCM) 10K type strain sequencing project: providing services to taxonomists for standard genome sequencing and annotation.</title>
        <authorList>
            <consortium name="The Broad Institute Genomics Platform"/>
            <consortium name="The Broad Institute Genome Sequencing Center for Infectious Disease"/>
            <person name="Wu L."/>
            <person name="Ma J."/>
        </authorList>
    </citation>
    <scope>NUCLEOTIDE SEQUENCE [LARGE SCALE GENOMIC DNA]</scope>
    <source>
        <strain evidence="8">JCM 17695</strain>
    </source>
</reference>
<dbReference type="InterPro" id="IPR014284">
    <property type="entry name" value="RNA_pol_sigma-70_dom"/>
</dbReference>
<dbReference type="Gene3D" id="1.10.1740.10">
    <property type="match status" value="1"/>
</dbReference>
<dbReference type="InterPro" id="IPR013325">
    <property type="entry name" value="RNA_pol_sigma_r2"/>
</dbReference>
<dbReference type="PANTHER" id="PTHR43133:SF8">
    <property type="entry name" value="RNA POLYMERASE SIGMA FACTOR HI_1459-RELATED"/>
    <property type="match status" value="1"/>
</dbReference>
<evidence type="ECO:0000313" key="8">
    <source>
        <dbReference type="Proteomes" id="UP001596512"/>
    </source>
</evidence>
<dbReference type="PANTHER" id="PTHR43133">
    <property type="entry name" value="RNA POLYMERASE ECF-TYPE SIGMA FACTO"/>
    <property type="match status" value="1"/>
</dbReference>
<dbReference type="SUPFAM" id="SSF88659">
    <property type="entry name" value="Sigma3 and sigma4 domains of RNA polymerase sigma factors"/>
    <property type="match status" value="1"/>
</dbReference>
<dbReference type="Proteomes" id="UP001596512">
    <property type="component" value="Unassembled WGS sequence"/>
</dbReference>
<evidence type="ECO:0000256" key="5">
    <source>
        <dbReference type="ARBA" id="ARBA00023163"/>
    </source>
</evidence>
<dbReference type="Gene3D" id="1.10.10.10">
    <property type="entry name" value="Winged helix-like DNA-binding domain superfamily/Winged helix DNA-binding domain"/>
    <property type="match status" value="1"/>
</dbReference>
<dbReference type="InterPro" id="IPR036388">
    <property type="entry name" value="WH-like_DNA-bd_sf"/>
</dbReference>
<sequence>MDVRRMLASAAEGDQAAWNSLVERYSGLLWSIARGYGLGTADASDAVQMTWLKLVENLESIADPARLPGWLATTARRECLQVIRRSGRTRRLVDLAAAESPPEPPPVDDDLLRSERDRALWRALGKLSERCRTLLRVLMASPPPSYAEVAAALGMRIGSIGPTRQRCLGHLRAVVLADEVLAPDDREATRDR</sequence>
<evidence type="ECO:0000313" key="7">
    <source>
        <dbReference type="EMBL" id="MFC7614109.1"/>
    </source>
</evidence>
<dbReference type="InterPro" id="IPR013324">
    <property type="entry name" value="RNA_pol_sigma_r3/r4-like"/>
</dbReference>
<evidence type="ECO:0000256" key="1">
    <source>
        <dbReference type="ARBA" id="ARBA00010641"/>
    </source>
</evidence>